<dbReference type="PROSITE" id="PS00502">
    <property type="entry name" value="POLYGALACTURONASE"/>
    <property type="match status" value="1"/>
</dbReference>
<dbReference type="Proteomes" id="UP001642406">
    <property type="component" value="Unassembled WGS sequence"/>
</dbReference>
<sequence length="425" mass="45338">MHFPTAALALLAGLQQVAAHAGSPPAAPYVVPGPKTPHGFQLPQPGHRAKKICTVPANMKDAGPSILRAAHECNNGGTVYFPSGSSYTIASALDLTFLKNIDFAILGTIYFSDDIGIWPSQTFNYPYQTASLFWRFGGSNVRIYGLGKGVIDGLGQTYWTAMVTDSSVERPILFGTDGLHDSSISGINMRNPPGWFNFISNSTNVIITDMNLTNTDGWDTYRSSNIVIQNSVIVNTDDCVSFKPNSTSIVVQNLSCTGSHGISVGSLGQYEGEVDIVEDIYVYNNSMTSCSDGGRIKIWPGAAAGSGSSSGGGSGYVRNITYEKMTVHNNDQVVALTQCYGVSDQSVCNEYPDILFDDMSGVMSTKYDPVAGYLICSSPTSVLTLSQVCSNVVAKNIAVTEPSGKNATFTCTNMDDTLLELNCVS</sequence>
<evidence type="ECO:0000256" key="6">
    <source>
        <dbReference type="ARBA" id="ARBA00022801"/>
    </source>
</evidence>
<name>A0ABP0CXX5_9PEZI</name>
<dbReference type="InterPro" id="IPR011050">
    <property type="entry name" value="Pectin_lyase_fold/virulence"/>
</dbReference>
<keyword evidence="6 14" id="KW-0378">Hydrolase</keyword>
<dbReference type="EC" id="3.2.1.67" evidence="11"/>
<protein>
    <recommendedName>
        <fullName evidence="11">galacturonan 1,4-alpha-galacturonidase</fullName>
        <ecNumber evidence="11">3.2.1.67</ecNumber>
    </recommendedName>
</protein>
<accession>A0ABP0CXX5</accession>
<comment type="subcellular location">
    <subcellularLocation>
        <location evidence="1">Secreted</location>
    </subcellularLocation>
</comment>
<evidence type="ECO:0000256" key="14">
    <source>
        <dbReference type="RuleBase" id="RU361169"/>
    </source>
</evidence>
<reference evidence="16 17" key="1">
    <citation type="submission" date="2024-01" db="EMBL/GenBank/DDBJ databases">
        <authorList>
            <person name="Allen C."/>
            <person name="Tagirdzhanova G."/>
        </authorList>
    </citation>
    <scope>NUCLEOTIDE SEQUENCE [LARGE SCALE GENOMIC DNA]</scope>
</reference>
<keyword evidence="17" id="KW-1185">Reference proteome</keyword>
<evidence type="ECO:0000256" key="11">
    <source>
        <dbReference type="ARBA" id="ARBA00038933"/>
    </source>
</evidence>
<evidence type="ECO:0000256" key="12">
    <source>
        <dbReference type="ARBA" id="ARBA00048766"/>
    </source>
</evidence>
<keyword evidence="8" id="KW-0325">Glycoprotein</keyword>
<feature type="chain" id="PRO_5045745882" description="galacturonan 1,4-alpha-galacturonidase" evidence="15">
    <location>
        <begin position="20"/>
        <end position="425"/>
    </location>
</feature>
<evidence type="ECO:0000256" key="8">
    <source>
        <dbReference type="ARBA" id="ARBA00023180"/>
    </source>
</evidence>
<evidence type="ECO:0000313" key="17">
    <source>
        <dbReference type="Proteomes" id="UP001642406"/>
    </source>
</evidence>
<feature type="signal peptide" evidence="15">
    <location>
        <begin position="1"/>
        <end position="19"/>
    </location>
</feature>
<dbReference type="EMBL" id="CAWUHC010000172">
    <property type="protein sequence ID" value="CAK7236998.1"/>
    <property type="molecule type" value="Genomic_DNA"/>
</dbReference>
<dbReference type="SUPFAM" id="SSF51126">
    <property type="entry name" value="Pectin lyase-like"/>
    <property type="match status" value="1"/>
</dbReference>
<evidence type="ECO:0000256" key="2">
    <source>
        <dbReference type="ARBA" id="ARBA00008834"/>
    </source>
</evidence>
<dbReference type="InterPro" id="IPR012334">
    <property type="entry name" value="Pectin_lyas_fold"/>
</dbReference>
<keyword evidence="4 15" id="KW-0732">Signal</keyword>
<gene>
    <name evidence="16" type="ORF">SBRCBS47491_009827</name>
</gene>
<evidence type="ECO:0000256" key="9">
    <source>
        <dbReference type="ARBA" id="ARBA00023295"/>
    </source>
</evidence>
<dbReference type="PANTHER" id="PTHR31736:SF14">
    <property type="entry name" value="EXOPOLYGALACTURONASE X-1-RELATED"/>
    <property type="match status" value="1"/>
</dbReference>
<keyword evidence="3" id="KW-0964">Secreted</keyword>
<evidence type="ECO:0000256" key="13">
    <source>
        <dbReference type="PROSITE-ProRule" id="PRU10052"/>
    </source>
</evidence>
<evidence type="ECO:0000256" key="10">
    <source>
        <dbReference type="ARBA" id="ARBA00023316"/>
    </source>
</evidence>
<comment type="catalytic activity">
    <reaction evidence="12">
        <text>[(1-&gt;4)-alpha-D-galacturonosyl](n) + H2O = alpha-D-galacturonate + [(1-&gt;4)-alpha-D-galacturonosyl](n-1)</text>
        <dbReference type="Rhea" id="RHEA:14117"/>
        <dbReference type="Rhea" id="RHEA-COMP:14570"/>
        <dbReference type="Rhea" id="RHEA-COMP:14572"/>
        <dbReference type="ChEBI" id="CHEBI:15377"/>
        <dbReference type="ChEBI" id="CHEBI:58658"/>
        <dbReference type="ChEBI" id="CHEBI:140523"/>
        <dbReference type="EC" id="3.2.1.67"/>
    </reaction>
</comment>
<evidence type="ECO:0000256" key="15">
    <source>
        <dbReference type="SAM" id="SignalP"/>
    </source>
</evidence>
<proteinExistence type="inferred from homology"/>
<keyword evidence="5" id="KW-0677">Repeat</keyword>
<evidence type="ECO:0000313" key="16">
    <source>
        <dbReference type="EMBL" id="CAK7236998.1"/>
    </source>
</evidence>
<keyword evidence="10" id="KW-0961">Cell wall biogenesis/degradation</keyword>
<evidence type="ECO:0000256" key="1">
    <source>
        <dbReference type="ARBA" id="ARBA00004613"/>
    </source>
</evidence>
<comment type="caution">
    <text evidence="16">The sequence shown here is derived from an EMBL/GenBank/DDBJ whole genome shotgun (WGS) entry which is preliminary data.</text>
</comment>
<dbReference type="PANTHER" id="PTHR31736">
    <property type="match status" value="1"/>
</dbReference>
<dbReference type="Gene3D" id="2.160.20.10">
    <property type="entry name" value="Single-stranded right-handed beta-helix, Pectin lyase-like"/>
    <property type="match status" value="1"/>
</dbReference>
<evidence type="ECO:0000256" key="4">
    <source>
        <dbReference type="ARBA" id="ARBA00022729"/>
    </source>
</evidence>
<comment type="similarity">
    <text evidence="2 14">Belongs to the glycosyl hydrolase 28 family.</text>
</comment>
<keyword evidence="9 14" id="KW-0326">Glycosidase</keyword>
<evidence type="ECO:0000256" key="5">
    <source>
        <dbReference type="ARBA" id="ARBA00022737"/>
    </source>
</evidence>
<feature type="active site" evidence="13">
    <location>
        <position position="260"/>
    </location>
</feature>
<evidence type="ECO:0000256" key="3">
    <source>
        <dbReference type="ARBA" id="ARBA00022525"/>
    </source>
</evidence>
<evidence type="ECO:0000256" key="7">
    <source>
        <dbReference type="ARBA" id="ARBA00023157"/>
    </source>
</evidence>
<dbReference type="Pfam" id="PF00295">
    <property type="entry name" value="Glyco_hydro_28"/>
    <property type="match status" value="1"/>
</dbReference>
<organism evidence="16 17">
    <name type="scientific">Sporothrix bragantina</name>
    <dbReference type="NCBI Taxonomy" id="671064"/>
    <lineage>
        <taxon>Eukaryota</taxon>
        <taxon>Fungi</taxon>
        <taxon>Dikarya</taxon>
        <taxon>Ascomycota</taxon>
        <taxon>Pezizomycotina</taxon>
        <taxon>Sordariomycetes</taxon>
        <taxon>Sordariomycetidae</taxon>
        <taxon>Ophiostomatales</taxon>
        <taxon>Ophiostomataceae</taxon>
        <taxon>Sporothrix</taxon>
    </lineage>
</organism>
<dbReference type="InterPro" id="IPR000743">
    <property type="entry name" value="Glyco_hydro_28"/>
</dbReference>
<keyword evidence="7" id="KW-1015">Disulfide bond</keyword>